<comment type="caution">
    <text evidence="7">Lacks conserved residue(s) required for the propagation of feature annotation.</text>
</comment>
<evidence type="ECO:0000256" key="2">
    <source>
        <dbReference type="ARBA" id="ARBA00010138"/>
    </source>
</evidence>
<dbReference type="SUPFAM" id="SSF56235">
    <property type="entry name" value="N-terminal nucleophile aminohydrolases (Ntn hydrolases)"/>
    <property type="match status" value="1"/>
</dbReference>
<feature type="binding site" evidence="7 10">
    <location>
        <position position="367"/>
    </location>
    <ligand>
        <name>Mg(2+)</name>
        <dbReference type="ChEBI" id="CHEBI:18420"/>
    </ligand>
</feature>
<dbReference type="CDD" id="cd00715">
    <property type="entry name" value="GPATase_N"/>
    <property type="match status" value="1"/>
</dbReference>
<reference evidence="12" key="3">
    <citation type="submission" date="2022-12" db="EMBL/GenBank/DDBJ databases">
        <authorList>
            <person name="Sun Q."/>
            <person name="Kim S."/>
        </authorList>
    </citation>
    <scope>NUCLEOTIDE SEQUENCE</scope>
    <source>
        <strain evidence="12">KCTC 12344</strain>
    </source>
</reference>
<comment type="catalytic activity">
    <reaction evidence="7 8">
        <text>5-phospho-beta-D-ribosylamine + L-glutamate + diphosphate = 5-phospho-alpha-D-ribose 1-diphosphate + L-glutamine + H2O</text>
        <dbReference type="Rhea" id="RHEA:14905"/>
        <dbReference type="ChEBI" id="CHEBI:15377"/>
        <dbReference type="ChEBI" id="CHEBI:29985"/>
        <dbReference type="ChEBI" id="CHEBI:33019"/>
        <dbReference type="ChEBI" id="CHEBI:58017"/>
        <dbReference type="ChEBI" id="CHEBI:58359"/>
        <dbReference type="ChEBI" id="CHEBI:58681"/>
        <dbReference type="EC" id="2.4.2.14"/>
    </reaction>
</comment>
<dbReference type="Gene3D" id="3.60.20.10">
    <property type="entry name" value="Glutamine Phosphoribosylpyrophosphate, subunit 1, domain 1"/>
    <property type="match status" value="1"/>
</dbReference>
<dbReference type="InterPro" id="IPR005854">
    <property type="entry name" value="PurF"/>
</dbReference>
<dbReference type="SUPFAM" id="SSF53271">
    <property type="entry name" value="PRTase-like"/>
    <property type="match status" value="1"/>
</dbReference>
<dbReference type="InterPro" id="IPR017932">
    <property type="entry name" value="GATase_2_dom"/>
</dbReference>
<protein>
    <recommendedName>
        <fullName evidence="7">Amidophosphoribosyltransferase</fullName>
        <shortName evidence="7">ATase</shortName>
        <ecNumber evidence="7">2.4.2.14</ecNumber>
    </recommendedName>
    <alternativeName>
        <fullName evidence="7">Glutamine phosphoribosylpyrophosphate amidotransferase</fullName>
        <shortName evidence="7">GPATase</shortName>
    </alternativeName>
</protein>
<feature type="domain" description="Glutamine amidotransferase type-2" evidence="11">
    <location>
        <begin position="2"/>
        <end position="235"/>
    </location>
</feature>
<dbReference type="GO" id="GO:0009113">
    <property type="term" value="P:purine nucleobase biosynthetic process"/>
    <property type="evidence" value="ECO:0007669"/>
    <property type="project" value="UniProtKB-UniRule"/>
</dbReference>
<keyword evidence="7 10" id="KW-0460">Magnesium</keyword>
<dbReference type="InterPro" id="IPR000836">
    <property type="entry name" value="PRTase_dom"/>
</dbReference>
<evidence type="ECO:0000256" key="3">
    <source>
        <dbReference type="ARBA" id="ARBA00022676"/>
    </source>
</evidence>
<dbReference type="EMBL" id="BMWW01000001">
    <property type="protein sequence ID" value="GGY76564.1"/>
    <property type="molecule type" value="Genomic_DNA"/>
</dbReference>
<dbReference type="PROSITE" id="PS51278">
    <property type="entry name" value="GATASE_TYPE_2"/>
    <property type="match status" value="1"/>
</dbReference>
<dbReference type="RefSeq" id="WP_134384537.1">
    <property type="nucleotide sequence ID" value="NZ_BMWW01000001.1"/>
</dbReference>
<evidence type="ECO:0000256" key="4">
    <source>
        <dbReference type="ARBA" id="ARBA00022679"/>
    </source>
</evidence>
<keyword evidence="3 7" id="KW-0328">Glycosyltransferase</keyword>
<dbReference type="Proteomes" id="UP000294359">
    <property type="component" value="Chromosome"/>
</dbReference>
<evidence type="ECO:0000313" key="12">
    <source>
        <dbReference type="EMBL" id="GGY76564.1"/>
    </source>
</evidence>
<dbReference type="Pfam" id="PF13522">
    <property type="entry name" value="GATase_6"/>
    <property type="match status" value="1"/>
</dbReference>
<dbReference type="NCBIfam" id="TIGR01134">
    <property type="entry name" value="purF"/>
    <property type="match status" value="1"/>
</dbReference>
<dbReference type="CDD" id="cd06223">
    <property type="entry name" value="PRTases_typeI"/>
    <property type="match status" value="1"/>
</dbReference>
<dbReference type="PANTHER" id="PTHR11907">
    <property type="entry name" value="AMIDOPHOSPHORIBOSYLTRANSFERASE"/>
    <property type="match status" value="1"/>
</dbReference>
<keyword evidence="7 10" id="KW-0479">Metal-binding</keyword>
<comment type="similarity">
    <text evidence="2 7 8">In the C-terminal section; belongs to the purine/pyrimidine phosphoribosyltransferase family.</text>
</comment>
<dbReference type="Gene3D" id="3.40.50.2020">
    <property type="match status" value="1"/>
</dbReference>
<comment type="cofactor">
    <cofactor evidence="7 10">
        <name>Mg(2+)</name>
        <dbReference type="ChEBI" id="CHEBI:18420"/>
    </cofactor>
    <text evidence="7 10">Binds 1 Mg(2+) ion per subunit.</text>
</comment>
<dbReference type="GO" id="GO:0006189">
    <property type="term" value="P:'de novo' IMP biosynthetic process"/>
    <property type="evidence" value="ECO:0007669"/>
    <property type="project" value="UniProtKB-UniRule"/>
</dbReference>
<dbReference type="Pfam" id="PF00156">
    <property type="entry name" value="Pribosyltran"/>
    <property type="match status" value="1"/>
</dbReference>
<evidence type="ECO:0000313" key="13">
    <source>
        <dbReference type="EMBL" id="QBQ36253.1"/>
    </source>
</evidence>
<dbReference type="InterPro" id="IPR029055">
    <property type="entry name" value="Ntn_hydrolases_N"/>
</dbReference>
<reference evidence="12" key="1">
    <citation type="journal article" date="2014" name="Int. J. Syst. Evol. Microbiol.">
        <title>Complete genome sequence of Corynebacterium casei LMG S-19264T (=DSM 44701T), isolated from a smear-ripened cheese.</title>
        <authorList>
            <consortium name="US DOE Joint Genome Institute (JGI-PGF)"/>
            <person name="Walter F."/>
            <person name="Albersmeier A."/>
            <person name="Kalinowski J."/>
            <person name="Ruckert C."/>
        </authorList>
    </citation>
    <scope>NUCLEOTIDE SEQUENCE</scope>
    <source>
        <strain evidence="12">KCTC 12344</strain>
    </source>
</reference>
<evidence type="ECO:0000256" key="7">
    <source>
        <dbReference type="HAMAP-Rule" id="MF_01931"/>
    </source>
</evidence>
<dbReference type="OrthoDB" id="9801213at2"/>
<comment type="function">
    <text evidence="7">Catalyzes the formation of phosphoribosylamine from phosphoribosylpyrophosphate (PRPP) and glutamine.</text>
</comment>
<feature type="binding site" evidence="7 10">
    <location>
        <position position="366"/>
    </location>
    <ligand>
        <name>Mg(2+)</name>
        <dbReference type="ChEBI" id="CHEBI:18420"/>
    </ligand>
</feature>
<dbReference type="EC" id="2.4.2.14" evidence="7"/>
<dbReference type="HAMAP" id="MF_01931">
    <property type="entry name" value="PurF"/>
    <property type="match status" value="1"/>
</dbReference>
<dbReference type="PIRSF" id="PIRSF000485">
    <property type="entry name" value="Amd_phspho_trans"/>
    <property type="match status" value="1"/>
</dbReference>
<proteinExistence type="inferred from homology"/>
<evidence type="ECO:0000256" key="6">
    <source>
        <dbReference type="ARBA" id="ARBA00022962"/>
    </source>
</evidence>
<gene>
    <name evidence="7 12" type="primary">purF</name>
    <name evidence="13" type="ORF">E1742_08875</name>
    <name evidence="12" type="ORF">GCM10007388_06630</name>
</gene>
<evidence type="ECO:0000256" key="5">
    <source>
        <dbReference type="ARBA" id="ARBA00022755"/>
    </source>
</evidence>
<sequence length="507" mass="55628">MCGIVGVVSHQPVNQLLYDALLLLQHRGQDAAGIATNYSSMFTMHKANGLVRDVFRTRNMRSLLGNTGIGHCRYPTAGSSSEEEAQPFYVNAPFGITLAHNGNLTNWEQLKSEMFKNDRRHINTDSDSEVLLNVLAHEIQKATTGYSIDPDTIFQAVKAVIGRVQGGYAAVAQIAGVGMLGFRDPHGIRPLCIGVNETEQGNEYLIASESVALEGIGFRFLRDVAPSEAVFIDNDHQLHSRMCSDTASLNPCVFEYVYLARPDSVIDGASVYSTRLKMGEYLAEKIKREGLADDIDVVMPIPDSSRPAAIQLALRLGKEYREGFIKNRYIGRTFIMPGQSLRKKSVRQKLNAIGDEFKGKNVLLVDDSIVRGTTSREIVQMARDSGAKKVIFASAAPPVLYPNVYGIDMPTRDELIAHGRTVEEVCREITADALVYQDLDDLKRAISDVNPALTSFEASCFDGVYVTGGVTPAYLDRIEQARHNPKVPGVEGAAINQLNLHPATPEV</sequence>
<dbReference type="InterPro" id="IPR035584">
    <property type="entry name" value="PurF_N"/>
</dbReference>
<evidence type="ECO:0000256" key="9">
    <source>
        <dbReference type="PIRSR" id="PIRSR000485-1"/>
    </source>
</evidence>
<evidence type="ECO:0000256" key="1">
    <source>
        <dbReference type="ARBA" id="ARBA00005209"/>
    </source>
</evidence>
<feature type="binding site" evidence="7 10">
    <location>
        <position position="304"/>
    </location>
    <ligand>
        <name>Mg(2+)</name>
        <dbReference type="ChEBI" id="CHEBI:18420"/>
    </ligand>
</feature>
<dbReference type="GO" id="GO:0000287">
    <property type="term" value="F:magnesium ion binding"/>
    <property type="evidence" value="ECO:0007669"/>
    <property type="project" value="UniProtKB-UniRule"/>
</dbReference>
<reference evidence="13 14" key="2">
    <citation type="submission" date="2019-03" db="EMBL/GenBank/DDBJ databases">
        <title>Draft Genome Sequences of Six Type Strains of the Genus Massilia.</title>
        <authorList>
            <person name="Miess H."/>
            <person name="Frediansyhah A."/>
            <person name="Gross H."/>
        </authorList>
    </citation>
    <scope>NUCLEOTIDE SEQUENCE [LARGE SCALE GENOMIC DNA]</scope>
    <source>
        <strain evidence="13 14">DSM 17505</strain>
    </source>
</reference>
<keyword evidence="5 7" id="KW-0658">Purine biosynthesis</keyword>
<keyword evidence="6 7" id="KW-0315">Glutamine amidotransferase</keyword>
<dbReference type="GO" id="GO:0004044">
    <property type="term" value="F:amidophosphoribosyltransferase activity"/>
    <property type="evidence" value="ECO:0007669"/>
    <property type="project" value="UniProtKB-UniRule"/>
</dbReference>
<evidence type="ECO:0000256" key="10">
    <source>
        <dbReference type="PIRSR" id="PIRSR000485-2"/>
    </source>
</evidence>
<dbReference type="AlphaFoldDB" id="A0A4P7BDL5"/>
<comment type="pathway">
    <text evidence="1 7 8">Purine metabolism; IMP biosynthesis via de novo pathway; N(1)-(5-phospho-D-ribosyl)glycinamide from 5-phospho-alpha-D-ribose 1-diphosphate: step 1/2.</text>
</comment>
<evidence type="ECO:0000259" key="11">
    <source>
        <dbReference type="PROSITE" id="PS51278"/>
    </source>
</evidence>
<feature type="active site" description="Nucleophile" evidence="7 9">
    <location>
        <position position="2"/>
    </location>
</feature>
<name>A0A4P7BDL5_9BURK</name>
<dbReference type="EMBL" id="CP038026">
    <property type="protein sequence ID" value="QBQ36253.1"/>
    <property type="molecule type" value="Genomic_DNA"/>
</dbReference>
<organism evidence="12 15">
    <name type="scientific">Pseudoduganella plicata</name>
    <dbReference type="NCBI Taxonomy" id="321984"/>
    <lineage>
        <taxon>Bacteria</taxon>
        <taxon>Pseudomonadati</taxon>
        <taxon>Pseudomonadota</taxon>
        <taxon>Betaproteobacteria</taxon>
        <taxon>Burkholderiales</taxon>
        <taxon>Oxalobacteraceae</taxon>
        <taxon>Telluria group</taxon>
        <taxon>Pseudoduganella</taxon>
    </lineage>
</organism>
<keyword evidence="4 7" id="KW-0808">Transferase</keyword>
<dbReference type="InterPro" id="IPR029057">
    <property type="entry name" value="PRTase-like"/>
</dbReference>
<evidence type="ECO:0000313" key="15">
    <source>
        <dbReference type="Proteomes" id="UP000619512"/>
    </source>
</evidence>
<keyword evidence="14" id="KW-1185">Reference proteome</keyword>
<evidence type="ECO:0000256" key="8">
    <source>
        <dbReference type="PIRNR" id="PIRNR000485"/>
    </source>
</evidence>
<evidence type="ECO:0000313" key="14">
    <source>
        <dbReference type="Proteomes" id="UP000294359"/>
    </source>
</evidence>
<dbReference type="Proteomes" id="UP000619512">
    <property type="component" value="Unassembled WGS sequence"/>
</dbReference>
<accession>A0A4P7BDL5</accession>